<dbReference type="KEGG" id="ebla:JGUZn3_10620"/>
<dbReference type="EMBL" id="CP060244">
    <property type="protein sequence ID" value="QNT78290.1"/>
    <property type="molecule type" value="Genomic_DNA"/>
</dbReference>
<dbReference type="AlphaFoldDB" id="A0A7H1NR80"/>
<proteinExistence type="predicted"/>
<reference evidence="1 2" key="1">
    <citation type="submission" date="2020-08" db="EMBL/GenBank/DDBJ databases">
        <title>Complete genome sequence of Entomobacter blattae G55GP.</title>
        <authorList>
            <person name="Poehlein A."/>
            <person name="Guzman J."/>
            <person name="Daniel R."/>
            <person name="Vilcinskas A."/>
        </authorList>
    </citation>
    <scope>NUCLEOTIDE SEQUENCE [LARGE SCALE GENOMIC DNA]</scope>
    <source>
        <strain evidence="1 2">G55GP</strain>
    </source>
</reference>
<keyword evidence="2" id="KW-1185">Reference proteome</keyword>
<dbReference type="RefSeq" id="WP_203414621.1">
    <property type="nucleotide sequence ID" value="NZ_CP060244.1"/>
</dbReference>
<gene>
    <name evidence="1" type="ORF">JGUZn3_10620</name>
</gene>
<name>A0A7H1NR80_9PROT</name>
<organism evidence="1 2">
    <name type="scientific">Entomobacter blattae</name>
    <dbReference type="NCBI Taxonomy" id="2762277"/>
    <lineage>
        <taxon>Bacteria</taxon>
        <taxon>Pseudomonadati</taxon>
        <taxon>Pseudomonadota</taxon>
        <taxon>Alphaproteobacteria</taxon>
        <taxon>Acetobacterales</taxon>
        <taxon>Acetobacteraceae</taxon>
        <taxon>Entomobacter</taxon>
    </lineage>
</organism>
<sequence>MSAIENAKKVPDYRIRVFLSVDLSGATAYKASKNGAQQLENNLYPTWVSEISKFYKIFPGIVKKQYEFCISTPFNCKIIEDAFPKVWKFLGDEIIFSCRILNEKHLLFCVDAFLLALLEFREYLKNNEFTKELDVKGCGWVADFPTQNQTLKVENIVSNGEELFLSEEDEIIADNKPHLFDFVGKHMDEGFRISRFSAPEKFVMSLDFCNLLSATSGELAIKFKKDLFFHSRQPLKGIYEGIEYPLFYINTMSDESQKKLEESLKENFGIQSINGSKLSIFIIDFLKKCEATNLSFKNNPEYYEKYKSEYNKIIDNIQKQDDRVKNDIDSEEPVKNGSKNFRFEQEEKEHIRKIIARMKSKK</sequence>
<accession>A0A7H1NR80</accession>
<evidence type="ECO:0000313" key="1">
    <source>
        <dbReference type="EMBL" id="QNT78290.1"/>
    </source>
</evidence>
<evidence type="ECO:0000313" key="2">
    <source>
        <dbReference type="Proteomes" id="UP000516349"/>
    </source>
</evidence>
<protein>
    <submittedName>
        <fullName evidence="1">Uncharacterized protein</fullName>
    </submittedName>
</protein>
<dbReference type="Proteomes" id="UP000516349">
    <property type="component" value="Chromosome"/>
</dbReference>